<evidence type="ECO:0000313" key="2">
    <source>
        <dbReference type="EMBL" id="KYF85371.1"/>
    </source>
</evidence>
<dbReference type="Pfam" id="PF09836">
    <property type="entry name" value="DUF2063"/>
    <property type="match status" value="1"/>
</dbReference>
<dbReference type="InterPro" id="IPR018640">
    <property type="entry name" value="DUF2063"/>
</dbReference>
<feature type="domain" description="Putative DNA-binding" evidence="1">
    <location>
        <begin position="11"/>
        <end position="100"/>
    </location>
</feature>
<dbReference type="Gene3D" id="1.10.150.690">
    <property type="entry name" value="DUF2063"/>
    <property type="match status" value="1"/>
</dbReference>
<evidence type="ECO:0000313" key="3">
    <source>
        <dbReference type="Proteomes" id="UP000075635"/>
    </source>
</evidence>
<sequence>MSAAPDDVTVFARAVLSGTIGAAEIASFRSAGAISPRDGVENYRRMFVTRQIAALEELFPVARNHLGAAGFARHASSYVREHRSTSAALEQVGADFPSFLVSAGELVASELAAVEWACLWVFLAADGAHKAEPRKVPLPDSVLVLGQAFDVVSLGSAARAAWSKGEGPHIACNEARDVVDLLVWRAGLQCRLRVLPEEEAEALRRAREGAAFSFVCEAFAASPAPVAAAFRCVQTWLDSGILHGFTGPA</sequence>
<dbReference type="EMBL" id="JEMB01001727">
    <property type="protein sequence ID" value="KYF85371.1"/>
    <property type="molecule type" value="Genomic_DNA"/>
</dbReference>
<protein>
    <recommendedName>
        <fullName evidence="1">Putative DNA-binding domain-containing protein</fullName>
    </recommendedName>
</protein>
<dbReference type="Proteomes" id="UP000075635">
    <property type="component" value="Unassembled WGS sequence"/>
</dbReference>
<evidence type="ECO:0000259" key="1">
    <source>
        <dbReference type="Pfam" id="PF09836"/>
    </source>
</evidence>
<gene>
    <name evidence="2" type="ORF">BE17_49265</name>
</gene>
<dbReference type="AlphaFoldDB" id="A0A150RYW1"/>
<reference evidence="2 3" key="1">
    <citation type="submission" date="2014-02" db="EMBL/GenBank/DDBJ databases">
        <title>The small core and large imbalanced accessory genome model reveals a collaborative survival strategy of Sorangium cellulosum strains in nature.</title>
        <authorList>
            <person name="Han K."/>
            <person name="Peng R."/>
            <person name="Blom J."/>
            <person name="Li Y.-Z."/>
        </authorList>
    </citation>
    <scope>NUCLEOTIDE SEQUENCE [LARGE SCALE GENOMIC DNA]</scope>
    <source>
        <strain evidence="2 3">So0011-07</strain>
    </source>
</reference>
<comment type="caution">
    <text evidence="2">The sequence shown here is derived from an EMBL/GenBank/DDBJ whole genome shotgun (WGS) entry which is preliminary data.</text>
</comment>
<accession>A0A150RYW1</accession>
<organism evidence="2 3">
    <name type="scientific">Sorangium cellulosum</name>
    <name type="common">Polyangium cellulosum</name>
    <dbReference type="NCBI Taxonomy" id="56"/>
    <lineage>
        <taxon>Bacteria</taxon>
        <taxon>Pseudomonadati</taxon>
        <taxon>Myxococcota</taxon>
        <taxon>Polyangia</taxon>
        <taxon>Polyangiales</taxon>
        <taxon>Polyangiaceae</taxon>
        <taxon>Sorangium</taxon>
    </lineage>
</organism>
<name>A0A150RYW1_SORCE</name>
<dbReference type="InterPro" id="IPR044922">
    <property type="entry name" value="DUF2063_N_sf"/>
</dbReference>
<proteinExistence type="predicted"/>